<sequence>MVLVYFKKPCFIFKMTLATMSYRHKLMPNQNCKLSWHWVS</sequence>
<accession>A0AB36DPW8</accession>
<name>A0AB36DPW8_MORCA</name>
<dbReference type="EMBL" id="LXHQ01000020">
    <property type="protein sequence ID" value="OAV26690.1"/>
    <property type="molecule type" value="Genomic_DNA"/>
</dbReference>
<dbReference type="AlphaFoldDB" id="A0AB36DPW8"/>
<evidence type="ECO:0000313" key="1">
    <source>
        <dbReference type="EMBL" id="OAV26690.1"/>
    </source>
</evidence>
<gene>
    <name evidence="1" type="ORF">AO370_0523</name>
</gene>
<evidence type="ECO:0000313" key="2">
    <source>
        <dbReference type="Proteomes" id="UP000078295"/>
    </source>
</evidence>
<dbReference type="Proteomes" id="UP000078295">
    <property type="component" value="Unassembled WGS sequence"/>
</dbReference>
<comment type="caution">
    <text evidence="1">The sequence shown here is derived from an EMBL/GenBank/DDBJ whole genome shotgun (WGS) entry which is preliminary data.</text>
</comment>
<protein>
    <submittedName>
        <fullName evidence="1">Uncharacterized protein</fullName>
    </submittedName>
</protein>
<organism evidence="1 2">
    <name type="scientific">Moraxella catarrhalis</name>
    <name type="common">Branhamella catarrhalis</name>
    <dbReference type="NCBI Taxonomy" id="480"/>
    <lineage>
        <taxon>Bacteria</taxon>
        <taxon>Pseudomonadati</taxon>
        <taxon>Pseudomonadota</taxon>
        <taxon>Gammaproteobacteria</taxon>
        <taxon>Moraxellales</taxon>
        <taxon>Moraxellaceae</taxon>
        <taxon>Moraxella</taxon>
    </lineage>
</organism>
<proteinExistence type="predicted"/>
<reference evidence="1 2" key="1">
    <citation type="journal article" date="2016" name="Genome Biol. Evol.">
        <title>Comparative Genomic Analyses of the Moraxella catarrhalis Serosensitive and Seroresistant Lineages Demonstrate Their Independent Evolution.</title>
        <authorList>
            <person name="Earl J.P."/>
            <person name="de Vries S.P."/>
            <person name="Ahmed A."/>
            <person name="Powell E."/>
            <person name="Schultz M.P."/>
            <person name="Hermans P.W."/>
            <person name="Hill D.J."/>
            <person name="Zhou Z."/>
            <person name="Constantinidou C.I."/>
            <person name="Hu F.Z."/>
            <person name="Bootsma H.J."/>
            <person name="Ehrlich G.D."/>
        </authorList>
    </citation>
    <scope>NUCLEOTIDE SEQUENCE [LARGE SCALE GENOMIC DNA]</scope>
    <source>
        <strain evidence="1 2">F23</strain>
    </source>
</reference>